<name>A0A7D4TVA8_9SPHI</name>
<organism evidence="1 2">
    <name type="scientific">Mucilaginibacter mali</name>
    <dbReference type="NCBI Taxonomy" id="2740462"/>
    <lineage>
        <taxon>Bacteria</taxon>
        <taxon>Pseudomonadati</taxon>
        <taxon>Bacteroidota</taxon>
        <taxon>Sphingobacteriia</taxon>
        <taxon>Sphingobacteriales</taxon>
        <taxon>Sphingobacteriaceae</taxon>
        <taxon>Mucilaginibacter</taxon>
    </lineage>
</organism>
<dbReference type="KEGG" id="mmab:HQ865_01130"/>
<dbReference type="Proteomes" id="UP000505355">
    <property type="component" value="Chromosome"/>
</dbReference>
<evidence type="ECO:0000313" key="1">
    <source>
        <dbReference type="EMBL" id="QKJ28417.1"/>
    </source>
</evidence>
<evidence type="ECO:0008006" key="3">
    <source>
        <dbReference type="Google" id="ProtNLM"/>
    </source>
</evidence>
<dbReference type="AlphaFoldDB" id="A0A7D4TVA8"/>
<dbReference type="RefSeq" id="WP_173413119.1">
    <property type="nucleotide sequence ID" value="NZ_CP054139.1"/>
</dbReference>
<evidence type="ECO:0000313" key="2">
    <source>
        <dbReference type="Proteomes" id="UP000505355"/>
    </source>
</evidence>
<reference evidence="1 2" key="1">
    <citation type="submission" date="2020-05" db="EMBL/GenBank/DDBJ databases">
        <title>Mucilaginibacter mali sp. nov.</title>
        <authorList>
            <person name="Kim H.S."/>
            <person name="Lee K.C."/>
            <person name="Suh M.K."/>
            <person name="Kim J.-S."/>
            <person name="Han K.-I."/>
            <person name="Eom M.K."/>
            <person name="Shin Y.K."/>
            <person name="Lee J.-S."/>
        </authorList>
    </citation>
    <scope>NUCLEOTIDE SEQUENCE [LARGE SCALE GENOMIC DNA]</scope>
    <source>
        <strain evidence="1 2">G2-14</strain>
    </source>
</reference>
<accession>A0A7D4TVA8</accession>
<sequence>MATLKNLLISIFCLTVYAGFAQPRDIRADLIKTYRSQIGVHELTGHNDGVAVENYLHYVGLGKGNPYCASYVCWGYGQNHLPNPCSGYCPDLFRKGVIYKKGAKSNQTPLPADVYGIYFPEKGRIAHVGVVEIWGTKTVTGIEANTNVAGSRDGDGVYRKIRLTGQIAAVSRFLK</sequence>
<protein>
    <recommendedName>
        <fullName evidence="3">CHAP domain-containing protein</fullName>
    </recommendedName>
</protein>
<keyword evidence="2" id="KW-1185">Reference proteome</keyword>
<dbReference type="EMBL" id="CP054139">
    <property type="protein sequence ID" value="QKJ28417.1"/>
    <property type="molecule type" value="Genomic_DNA"/>
</dbReference>
<gene>
    <name evidence="1" type="ORF">HQ865_01130</name>
</gene>
<proteinExistence type="predicted"/>